<keyword evidence="18" id="KW-1185">Reference proteome</keyword>
<evidence type="ECO:0000256" key="1">
    <source>
        <dbReference type="ARBA" id="ARBA00004123"/>
    </source>
</evidence>
<evidence type="ECO:0000259" key="17">
    <source>
        <dbReference type="PROSITE" id="PS50172"/>
    </source>
</evidence>
<feature type="compositionally biased region" description="Polar residues" evidence="15">
    <location>
        <begin position="1281"/>
        <end position="1291"/>
    </location>
</feature>
<proteinExistence type="predicted"/>
<dbReference type="FunFam" id="2.60.200.20:FF:000029">
    <property type="entry name" value="Mediator of DNA damage checkpoint protein 1"/>
    <property type="match status" value="1"/>
</dbReference>
<feature type="compositionally biased region" description="Low complexity" evidence="15">
    <location>
        <begin position="1269"/>
        <end position="1279"/>
    </location>
</feature>
<dbReference type="GO" id="GO:0005634">
    <property type="term" value="C:nucleus"/>
    <property type="evidence" value="ECO:0007669"/>
    <property type="project" value="UniProtKB-SubCell"/>
</dbReference>
<feature type="compositionally biased region" description="Basic and acidic residues" evidence="15">
    <location>
        <begin position="302"/>
        <end position="313"/>
    </location>
</feature>
<evidence type="ECO:0000256" key="7">
    <source>
        <dbReference type="ARBA" id="ARBA00022553"/>
    </source>
</evidence>
<evidence type="ECO:0000256" key="11">
    <source>
        <dbReference type="ARBA" id="ARBA00022990"/>
    </source>
</evidence>
<feature type="region of interest" description="Disordered" evidence="15">
    <location>
        <begin position="1182"/>
        <end position="1660"/>
    </location>
</feature>
<dbReference type="PROSITE" id="PS50006">
    <property type="entry name" value="FHA_DOMAIN"/>
    <property type="match status" value="1"/>
</dbReference>
<feature type="compositionally biased region" description="Basic and acidic residues" evidence="15">
    <location>
        <begin position="662"/>
        <end position="683"/>
    </location>
</feature>
<keyword evidence="7" id="KW-0597">Phosphoprotein</keyword>
<dbReference type="GeneID" id="111152272"/>
<dbReference type="Pfam" id="PF16589">
    <property type="entry name" value="BRCT_2"/>
    <property type="match status" value="1"/>
</dbReference>
<dbReference type="FunFam" id="3.40.50.10190:FF:000037">
    <property type="entry name" value="Mediator of DNA damage checkpoint protein 1"/>
    <property type="match status" value="1"/>
</dbReference>
<feature type="compositionally biased region" description="Low complexity" evidence="15">
    <location>
        <begin position="1445"/>
        <end position="1454"/>
    </location>
</feature>
<keyword evidence="6" id="KW-1017">Isopeptide bond</keyword>
<dbReference type="SMART" id="SM00240">
    <property type="entry name" value="FHA"/>
    <property type="match status" value="1"/>
</dbReference>
<evidence type="ECO:0000256" key="9">
    <source>
        <dbReference type="ARBA" id="ARBA00022763"/>
    </source>
</evidence>
<dbReference type="FunFam" id="3.40.50.10190:FF:000040">
    <property type="entry name" value="Mediator of DNA damage checkpoint protein 1"/>
    <property type="match status" value="1"/>
</dbReference>
<feature type="region of interest" description="Disordered" evidence="15">
    <location>
        <begin position="791"/>
        <end position="819"/>
    </location>
</feature>
<evidence type="ECO:0000256" key="8">
    <source>
        <dbReference type="ARBA" id="ARBA00022737"/>
    </source>
</evidence>
<feature type="region of interest" description="Disordered" evidence="15">
    <location>
        <begin position="906"/>
        <end position="1165"/>
    </location>
</feature>
<keyword evidence="5" id="KW-0488">Methylation</keyword>
<dbReference type="InterPro" id="IPR051579">
    <property type="entry name" value="DDR_Transcriptional_Reg"/>
</dbReference>
<dbReference type="CDD" id="cd22665">
    <property type="entry name" value="FHA_MDC1"/>
    <property type="match status" value="1"/>
</dbReference>
<dbReference type="GO" id="GO:0005694">
    <property type="term" value="C:chromosome"/>
    <property type="evidence" value="ECO:0007669"/>
    <property type="project" value="UniProtKB-SubCell"/>
</dbReference>
<dbReference type="SUPFAM" id="SSF52113">
    <property type="entry name" value="BRCT domain"/>
    <property type="match status" value="2"/>
</dbReference>
<dbReference type="PROSITE" id="PS50172">
    <property type="entry name" value="BRCT"/>
    <property type="match status" value="1"/>
</dbReference>
<keyword evidence="8" id="KW-0677">Repeat</keyword>
<dbReference type="InterPro" id="IPR036420">
    <property type="entry name" value="BRCT_dom_sf"/>
</dbReference>
<dbReference type="Gene3D" id="2.60.200.20">
    <property type="match status" value="1"/>
</dbReference>
<comment type="subcellular location">
    <subcellularLocation>
        <location evidence="2">Chromosome</location>
    </subcellularLocation>
    <subcellularLocation>
        <location evidence="1">Nucleus</location>
    </subcellularLocation>
</comment>
<feature type="compositionally biased region" description="Basic residues" evidence="15">
    <location>
        <begin position="1621"/>
        <end position="1630"/>
    </location>
</feature>
<feature type="compositionally biased region" description="Basic and acidic residues" evidence="15">
    <location>
        <begin position="923"/>
        <end position="941"/>
    </location>
</feature>
<dbReference type="Gene3D" id="3.40.50.10190">
    <property type="entry name" value="BRCT domain"/>
    <property type="match status" value="2"/>
</dbReference>
<dbReference type="KEGG" id="elk:111152272"/>
<gene>
    <name evidence="19" type="primary">LOC111152272</name>
</gene>
<feature type="compositionally biased region" description="Polar residues" evidence="15">
    <location>
        <begin position="963"/>
        <end position="978"/>
    </location>
</feature>
<feature type="compositionally biased region" description="Basic residues" evidence="15">
    <location>
        <begin position="1076"/>
        <end position="1086"/>
    </location>
</feature>
<feature type="compositionally biased region" description="Polar residues" evidence="15">
    <location>
        <begin position="1054"/>
        <end position="1069"/>
    </location>
</feature>
<evidence type="ECO:0000313" key="19">
    <source>
        <dbReference type="RefSeq" id="XP_022366441.1"/>
    </source>
</evidence>
<feature type="region of interest" description="Disordered" evidence="15">
    <location>
        <begin position="1"/>
        <end position="24"/>
    </location>
</feature>
<reference evidence="19" key="1">
    <citation type="submission" date="2025-08" db="UniProtKB">
        <authorList>
            <consortium name="RefSeq"/>
        </authorList>
    </citation>
    <scope>IDENTIFICATION</scope>
    <source>
        <tissue evidence="19">Blood</tissue>
    </source>
</reference>
<keyword evidence="11" id="KW-0007">Acetylation</keyword>
<evidence type="ECO:0000256" key="10">
    <source>
        <dbReference type="ARBA" id="ARBA00022843"/>
    </source>
</evidence>
<dbReference type="Pfam" id="PF00498">
    <property type="entry name" value="FHA"/>
    <property type="match status" value="1"/>
</dbReference>
<evidence type="ECO:0000256" key="15">
    <source>
        <dbReference type="SAM" id="MobiDB-lite"/>
    </source>
</evidence>
<dbReference type="CDD" id="cd17744">
    <property type="entry name" value="BRCT_MDC1_rpt1"/>
    <property type="match status" value="1"/>
</dbReference>
<dbReference type="CDD" id="cd18441">
    <property type="entry name" value="BRCT_MDC1_rpt2"/>
    <property type="match status" value="1"/>
</dbReference>
<feature type="region of interest" description="Disordered" evidence="15">
    <location>
        <begin position="1673"/>
        <end position="1792"/>
    </location>
</feature>
<dbReference type="InterPro" id="IPR008984">
    <property type="entry name" value="SMAD_FHA_dom_sf"/>
</dbReference>
<dbReference type="GO" id="GO:0006281">
    <property type="term" value="P:DNA repair"/>
    <property type="evidence" value="ECO:0007669"/>
    <property type="project" value="UniProtKB-KW"/>
</dbReference>
<evidence type="ECO:0000256" key="12">
    <source>
        <dbReference type="ARBA" id="ARBA00023204"/>
    </source>
</evidence>
<keyword evidence="12" id="KW-0234">DNA repair</keyword>
<protein>
    <recommendedName>
        <fullName evidence="3">Mediator of DNA damage checkpoint protein 1</fullName>
    </recommendedName>
</protein>
<feature type="compositionally biased region" description="Polar residues" evidence="15">
    <location>
        <begin position="1022"/>
        <end position="1033"/>
    </location>
</feature>
<feature type="region of interest" description="Disordered" evidence="15">
    <location>
        <begin position="418"/>
        <end position="458"/>
    </location>
</feature>
<evidence type="ECO:0000256" key="13">
    <source>
        <dbReference type="ARBA" id="ARBA00023242"/>
    </source>
</evidence>
<dbReference type="Pfam" id="PF16770">
    <property type="entry name" value="RTT107_BRCT_5"/>
    <property type="match status" value="1"/>
</dbReference>
<sequence length="1988" mass="216016">MEDTQAINWEVEEEEETERPSESLGCSLEPVGRLHIFSSAHGPEKDFPLYLGKNMVGRMPDCSVTLPFSSISKQHAVIEILAWDKAPVLQDCGSLNGTQVLRPPKVLSPGVSHRLRDQELILFADLPCQYHRLNVPLPFVSRGPLTVEETPRVQGGTQPQRLLLAEDSEEEVDSPSERCVMKGPRTSPLAAVVPESDEEGPSAPDGPGPPFAFNLDSDTDEEESQHPAAGEASLAARRGSTAETEQPTAVATEIQLEKDQCSVKERNNGTEVERDARNGVVPLGATLARNQTAEEDSDTDMDESRPAEVHWERAQPSGFTDSDTDVEEEGIPATPAVVPTKKRQILHEISTKSPQAPALVHLQESPASSDTDVEESEFQLAVPPERNQASVVIDSNTDDEEEVLAALTLARLKESQADTWNRDTDVEESRAQPVALLEQNQTSAGRDSDTDSEEEGLPIEKKGTVPKCHIDKAYSEKRQSPLRDCDLGVDEDNSSLGVHLQRSQASATVDINTQVEEKALSGPAITLVEKHQVPMVWTNQTNVEVEGGQAKLPVMHLEETQPPPPGDCETDAEEGTSLAASVVADRGKCQLPAEGDAGTEWAAAVLEQERALEARAQGESLVSQVEQDLLPVSRENLTDLVVDTGTSGEPIQPQREGAQTPTERERELRVDRTKDSGDNHGDSEDLDLQATQCFVERENQSPEVQSMEDEATQAFLVTLPQEPGPSCCSFQAPGALDEPWEVLATQPFCPRESEASEPQPIAAHLDAHGSCPSTPRTTPQAQHPEIPVHEEALGTQGRGMQTVEKGMGTPRGTEGMTPERGLLNRETKNLPAEEREDVIEEELIRGKQMLARDNQGQESDQKVKSASIERNMETLNIEIEIPREVQEEEIGKQTLAREVFEREAEKLVLEREDEPSGLGIEVPEEKLESSPQRGETEKGSQDQEGQASHLTPEPRAGTGDHQGLTSTPGASGNQSGGTLMSPRRQQRGPWTCKMPPAEKASAGDQESADACLPPAMPEASTLHHNSLLSQSQKHPVPQPFLSPSPSSLEPIPRTRQNGNQEVPETTLSSDMEPLHSKSKVRLRGSSRKTPSAVSSLALEPQSTIPTDQPLSPELTSQVTRGRTRRSSVMTPEPVVPTAPELQTSTSKDQPVIPESTLQVTRGRTHRFSVKTPELVVPIVPAVQPSTSKEQPAATELISQSRTRKSVKTPEPVVSTATQGRAHRSSVKTPKTVIPTAPEVQPSTSKDQPVTPERTSRVTWGRTRRSSMKTPEPTVPTVPELQPSTSKDQSVITEPISGATHSRTHRSSGKTPEPHVPTAPEVQPSIATDQPVTPEPTSRVTWGRTRRSSVKTPEPTVPTAPELQPSTSKDQPVITEPTSGAPHSRTHRSSGKTPEPVIPIAPEIQPSIPTDQPVIPKPTSQGRTPRSSIKTPEPIVPTTPKPQPTTPGGQPVTPKRTSRGRTPRSSSKTPKSIVSTVPELQASTPTDQPVTPKLISPATRGRTQRSSIKTSEPIAPTAPELQPSFSTDQPVTPEPTSRATRGKTHRSFVKIPQPTELRAPDLESLTPADELVTPKAQGCQGKTLRSSGISAGPVLTTPEFQSPVPTDQRLPPEPISQANCSRKLRATRKHGSLTAPIVCEPYSALPEPKSRSSRNQRQGAVRVVESLRTTPKPAFAQLPEAPTHATQIQNVEGAGRSEFTPEPLPKASQSCKRPLATVDSPPLQKRLQRGEVTQKTVFLKEEEEDPMERPRKEEDVVAPGPGKRKRDQAEEEPKGLPSRSLRRTKPNQESTAPKVLFTGVVDARGERAVLALGGSLASSVAEASHLVTDRVRRTVKFLCALGRGIPILSLDWLHQSRKAGCFLPPDEYVVTDPEQEKNFGFSLRDALSRARERRLLEGYEIHVTPGVQPPPPQMGEIISCCGGTVLPSMPRSYKPQRVVITCSQDFPRCSIPFRVGLPILSPEFLLTGVLKQEAKPEAFILSTLEMSSS</sequence>
<evidence type="ECO:0000256" key="4">
    <source>
        <dbReference type="ARBA" id="ARBA00022454"/>
    </source>
</evidence>
<keyword evidence="10" id="KW-0832">Ubl conjugation</keyword>
<dbReference type="Proteomes" id="UP000248482">
    <property type="component" value="Unplaced"/>
</dbReference>
<feature type="region of interest" description="Disordered" evidence="15">
    <location>
        <begin position="643"/>
        <end position="686"/>
    </location>
</feature>
<evidence type="ECO:0000259" key="16">
    <source>
        <dbReference type="PROSITE" id="PS50006"/>
    </source>
</evidence>
<dbReference type="InterPro" id="IPR001357">
    <property type="entry name" value="BRCT_dom"/>
</dbReference>
<feature type="domain" description="FHA" evidence="16">
    <location>
        <begin position="54"/>
        <end position="100"/>
    </location>
</feature>
<keyword evidence="9" id="KW-0227">DNA damage</keyword>
<evidence type="ECO:0000256" key="6">
    <source>
        <dbReference type="ARBA" id="ARBA00022499"/>
    </source>
</evidence>
<dbReference type="InterPro" id="IPR000253">
    <property type="entry name" value="FHA_dom"/>
</dbReference>
<name>A0A2Y9JZZ5_ENHLU</name>
<accession>A0A2Y9JZZ5</accession>
<evidence type="ECO:0000256" key="3">
    <source>
        <dbReference type="ARBA" id="ARBA00015014"/>
    </source>
</evidence>
<organism evidence="18 19">
    <name type="scientific">Enhydra lutris kenyoni</name>
    <name type="common">northern sea otter</name>
    <dbReference type="NCBI Taxonomy" id="391180"/>
    <lineage>
        <taxon>Eukaryota</taxon>
        <taxon>Metazoa</taxon>
        <taxon>Chordata</taxon>
        <taxon>Craniata</taxon>
        <taxon>Vertebrata</taxon>
        <taxon>Euteleostomi</taxon>
        <taxon>Mammalia</taxon>
        <taxon>Eutheria</taxon>
        <taxon>Laurasiatheria</taxon>
        <taxon>Carnivora</taxon>
        <taxon>Caniformia</taxon>
        <taxon>Musteloidea</taxon>
        <taxon>Mustelidae</taxon>
        <taxon>Lutrinae</taxon>
        <taxon>Enhydra</taxon>
    </lineage>
</organism>
<feature type="region of interest" description="Disordered" evidence="15">
    <location>
        <begin position="149"/>
        <end position="343"/>
    </location>
</feature>
<dbReference type="OrthoDB" id="342264at2759"/>
<keyword evidence="14" id="KW-0131">Cell cycle</keyword>
<evidence type="ECO:0000256" key="14">
    <source>
        <dbReference type="ARBA" id="ARBA00023306"/>
    </source>
</evidence>
<evidence type="ECO:0000256" key="5">
    <source>
        <dbReference type="ARBA" id="ARBA00022481"/>
    </source>
</evidence>
<keyword evidence="4" id="KW-0158">Chromosome</keyword>
<dbReference type="STRING" id="391180.A0A2Y9JZZ5"/>
<feature type="compositionally biased region" description="Polar residues" evidence="15">
    <location>
        <begin position="1324"/>
        <end position="1339"/>
    </location>
</feature>
<dbReference type="SUPFAM" id="SSF49879">
    <property type="entry name" value="SMAD/FHA domain"/>
    <property type="match status" value="1"/>
</dbReference>
<feature type="domain" description="BRCT" evidence="17">
    <location>
        <begin position="1791"/>
        <end position="1869"/>
    </location>
</feature>
<feature type="compositionally biased region" description="Pro residues" evidence="15">
    <location>
        <begin position="1433"/>
        <end position="1444"/>
    </location>
</feature>
<evidence type="ECO:0000256" key="2">
    <source>
        <dbReference type="ARBA" id="ARBA00004286"/>
    </source>
</evidence>
<dbReference type="RefSeq" id="XP_022366441.1">
    <property type="nucleotide sequence ID" value="XM_022510733.1"/>
</dbReference>
<dbReference type="SMART" id="SM00292">
    <property type="entry name" value="BRCT"/>
    <property type="match status" value="2"/>
</dbReference>
<dbReference type="PANTHER" id="PTHR23196:SF34">
    <property type="entry name" value="MEDIATOR OF DNA DAMAGE CHECKPOINT PROTEIN 1"/>
    <property type="match status" value="1"/>
</dbReference>
<keyword evidence="13" id="KW-0539">Nucleus</keyword>
<feature type="compositionally biased region" description="Polar residues" evidence="15">
    <location>
        <begin position="1417"/>
        <end position="1427"/>
    </location>
</feature>
<feature type="region of interest" description="Disordered" evidence="15">
    <location>
        <begin position="364"/>
        <end position="387"/>
    </location>
</feature>
<dbReference type="PANTHER" id="PTHR23196">
    <property type="entry name" value="PAX TRANSCRIPTION ACTIVATION DOMAIN INTERACTING PROTEIN"/>
    <property type="match status" value="1"/>
</dbReference>
<feature type="compositionally biased region" description="Basic and acidic residues" evidence="15">
    <location>
        <begin position="418"/>
        <end position="430"/>
    </location>
</feature>
<feature type="compositionally biased region" description="Polar residues" evidence="15">
    <location>
        <begin position="1522"/>
        <end position="1538"/>
    </location>
</feature>
<feature type="compositionally biased region" description="Basic and acidic residues" evidence="15">
    <location>
        <begin position="255"/>
        <end position="277"/>
    </location>
</feature>
<feature type="compositionally biased region" description="Polar residues" evidence="15">
    <location>
        <begin position="1087"/>
        <end position="1120"/>
    </location>
</feature>
<evidence type="ECO:0000313" key="18">
    <source>
        <dbReference type="Proteomes" id="UP000248482"/>
    </source>
</evidence>